<organism evidence="3 4">
    <name type="scientific">Blastococcus haudaquaticus</name>
    <dbReference type="NCBI Taxonomy" id="1938745"/>
    <lineage>
        <taxon>Bacteria</taxon>
        <taxon>Bacillati</taxon>
        <taxon>Actinomycetota</taxon>
        <taxon>Actinomycetes</taxon>
        <taxon>Geodermatophilales</taxon>
        <taxon>Geodermatophilaceae</taxon>
        <taxon>Blastococcus</taxon>
    </lineage>
</organism>
<reference evidence="4" key="1">
    <citation type="submission" date="2017-09" db="EMBL/GenBank/DDBJ databases">
        <authorList>
            <person name="Varghese N."/>
            <person name="Submissions S."/>
        </authorList>
    </citation>
    <scope>NUCLEOTIDE SEQUENCE [LARGE SCALE GENOMIC DNA]</scope>
    <source>
        <strain evidence="4">DSM 44270</strain>
    </source>
</reference>
<gene>
    <name evidence="3" type="ORF">SAMN06272739_2885</name>
</gene>
<sequence>MSSPLSFTRSGAGEPLLLLHGWGSSRRDFAAVLPALTERFDVVNMDLPGAGRSPHLLERPTVAAITDAVERTLDGEGVGRVHVLGNSLGARVAIELARRGRALSVVSIAPSGLNILPERVFQGTGLAAARLVARTISPLIGPLSRSAVGRTALMLPLKTRPWATGEEEGIGLREGFADSRDYWRMLLWSLLLDVPRGLGHIDCPVLLVQGTADWIAMGQTVRYLPLVPRSRFRPLLAAGHAPQSDRPRTIVEMVERTAAQAREADAAGTLPSEASVDEPAVATAPLRRSGRRTGTGR</sequence>
<dbReference type="Pfam" id="PF12697">
    <property type="entry name" value="Abhydrolase_6"/>
    <property type="match status" value="1"/>
</dbReference>
<dbReference type="Gene3D" id="3.40.50.1820">
    <property type="entry name" value="alpha/beta hydrolase"/>
    <property type="match status" value="1"/>
</dbReference>
<dbReference type="InterPro" id="IPR029058">
    <property type="entry name" value="AB_hydrolase_fold"/>
</dbReference>
<feature type="region of interest" description="Disordered" evidence="1">
    <location>
        <begin position="260"/>
        <end position="297"/>
    </location>
</feature>
<evidence type="ECO:0000313" key="3">
    <source>
        <dbReference type="EMBL" id="SOE00959.1"/>
    </source>
</evidence>
<dbReference type="Proteomes" id="UP000219482">
    <property type="component" value="Unassembled WGS sequence"/>
</dbReference>
<protein>
    <submittedName>
        <fullName evidence="3">Pimeloyl-ACP methyl ester carboxylesterase</fullName>
    </submittedName>
</protein>
<evidence type="ECO:0000313" key="4">
    <source>
        <dbReference type="Proteomes" id="UP000219482"/>
    </source>
</evidence>
<proteinExistence type="predicted"/>
<dbReference type="GO" id="GO:0003824">
    <property type="term" value="F:catalytic activity"/>
    <property type="evidence" value="ECO:0007669"/>
    <property type="project" value="UniProtKB-ARBA"/>
</dbReference>
<dbReference type="AlphaFoldDB" id="A0A286H0T4"/>
<evidence type="ECO:0000256" key="1">
    <source>
        <dbReference type="SAM" id="MobiDB-lite"/>
    </source>
</evidence>
<dbReference type="InterPro" id="IPR050266">
    <property type="entry name" value="AB_hydrolase_sf"/>
</dbReference>
<dbReference type="GO" id="GO:0016020">
    <property type="term" value="C:membrane"/>
    <property type="evidence" value="ECO:0007669"/>
    <property type="project" value="TreeGrafter"/>
</dbReference>
<accession>A0A286H0T4</accession>
<evidence type="ECO:0000259" key="2">
    <source>
        <dbReference type="Pfam" id="PF12697"/>
    </source>
</evidence>
<dbReference type="InterPro" id="IPR000073">
    <property type="entry name" value="AB_hydrolase_1"/>
</dbReference>
<dbReference type="PANTHER" id="PTHR43798">
    <property type="entry name" value="MONOACYLGLYCEROL LIPASE"/>
    <property type="match status" value="1"/>
</dbReference>
<dbReference type="RefSeq" id="WP_200814748.1">
    <property type="nucleotide sequence ID" value="NZ_OCNK01000003.1"/>
</dbReference>
<dbReference type="SUPFAM" id="SSF53474">
    <property type="entry name" value="alpha/beta-Hydrolases"/>
    <property type="match status" value="1"/>
</dbReference>
<dbReference type="EMBL" id="OCNK01000003">
    <property type="protein sequence ID" value="SOE00959.1"/>
    <property type="molecule type" value="Genomic_DNA"/>
</dbReference>
<keyword evidence="4" id="KW-1185">Reference proteome</keyword>
<name>A0A286H0T4_9ACTN</name>
<dbReference type="PANTHER" id="PTHR43798:SF33">
    <property type="entry name" value="HYDROLASE, PUTATIVE (AFU_ORTHOLOGUE AFUA_2G14860)-RELATED"/>
    <property type="match status" value="1"/>
</dbReference>
<feature type="domain" description="AB hydrolase-1" evidence="2">
    <location>
        <begin position="16"/>
        <end position="252"/>
    </location>
</feature>